<gene>
    <name evidence="4" type="ORF">SAMN05444401_0043</name>
</gene>
<dbReference type="InterPro" id="IPR005913">
    <property type="entry name" value="dTDP_dehydrorham_reduct"/>
</dbReference>
<evidence type="ECO:0000256" key="2">
    <source>
        <dbReference type="RuleBase" id="RU364082"/>
    </source>
</evidence>
<dbReference type="RefSeq" id="WP_073011527.1">
    <property type="nucleotide sequence ID" value="NZ_FQZO01000010.1"/>
</dbReference>
<dbReference type="Gene3D" id="3.90.25.10">
    <property type="entry name" value="UDP-galactose 4-epimerase, domain 1"/>
    <property type="match status" value="1"/>
</dbReference>
<dbReference type="GO" id="GO:0008831">
    <property type="term" value="F:dTDP-4-dehydrorhamnose reductase activity"/>
    <property type="evidence" value="ECO:0007669"/>
    <property type="project" value="UniProtKB-EC"/>
</dbReference>
<dbReference type="InterPro" id="IPR029903">
    <property type="entry name" value="RmlD-like-bd"/>
</dbReference>
<name>A0A1M6N1M0_9CLOT</name>
<evidence type="ECO:0000313" key="4">
    <source>
        <dbReference type="EMBL" id="SHJ89601.1"/>
    </source>
</evidence>
<dbReference type="Gene3D" id="3.40.50.720">
    <property type="entry name" value="NAD(P)-binding Rossmann-like Domain"/>
    <property type="match status" value="1"/>
</dbReference>
<comment type="pathway">
    <text evidence="2">Carbohydrate biosynthesis; dTDP-L-rhamnose biosynthesis.</text>
</comment>
<dbReference type="STRING" id="1121298.SAMN05444401_0043"/>
<keyword evidence="5" id="KW-1185">Reference proteome</keyword>
<dbReference type="OrthoDB" id="1415031at2"/>
<dbReference type="SUPFAM" id="SSF51735">
    <property type="entry name" value="NAD(P)-binding Rossmann-fold domains"/>
    <property type="match status" value="1"/>
</dbReference>
<feature type="domain" description="RmlD-like substrate binding" evidence="3">
    <location>
        <begin position="3"/>
        <end position="227"/>
    </location>
</feature>
<dbReference type="PANTHER" id="PTHR10491">
    <property type="entry name" value="DTDP-4-DEHYDRORHAMNOSE REDUCTASE"/>
    <property type="match status" value="1"/>
</dbReference>
<evidence type="ECO:0000256" key="1">
    <source>
        <dbReference type="ARBA" id="ARBA00010944"/>
    </source>
</evidence>
<dbReference type="AlphaFoldDB" id="A0A1M6N1M0"/>
<dbReference type="Proteomes" id="UP000184080">
    <property type="component" value="Unassembled WGS sequence"/>
</dbReference>
<dbReference type="Pfam" id="PF04321">
    <property type="entry name" value="RmlD_sub_bind"/>
    <property type="match status" value="1"/>
</dbReference>
<comment type="function">
    <text evidence="2">Catalyzes the reduction of dTDP-6-deoxy-L-lyxo-4-hexulose to yield dTDP-L-rhamnose.</text>
</comment>
<accession>A0A1M6N1M0</accession>
<sequence length="268" mass="30581">MERVLILGASGLVGKALLKELNKKYDVYGTYSSNKIDSVNSVYYDISKVNEIIDILNKVKPTKIVYCLRGDFHTQIELLNELVKYLLPISGKLYFCSTGNVFDGDPTKPHLKNHEPIAESDYGKFKIECEKILRKGLNDNGIILRLPMIWGKDSPRLNSILTALKVNEKVDVYTNLYLNNNTDEMLAKQIGYIIGNDLRGIFHLGSSEVINHYEFIKKVITNLEYKDVKFNEETLPGEKYYLAVLPTVGDLPKEFNFLNEYVINQITS</sequence>
<evidence type="ECO:0000313" key="5">
    <source>
        <dbReference type="Proteomes" id="UP000184080"/>
    </source>
</evidence>
<reference evidence="4 5" key="1">
    <citation type="submission" date="2016-11" db="EMBL/GenBank/DDBJ databases">
        <authorList>
            <person name="Jaros S."/>
            <person name="Januszkiewicz K."/>
            <person name="Wedrychowicz H."/>
        </authorList>
    </citation>
    <scope>NUCLEOTIDE SEQUENCE [LARGE SCALE GENOMIC DNA]</scope>
    <source>
        <strain evidence="4 5">DSM 21864</strain>
    </source>
</reference>
<dbReference type="InterPro" id="IPR036291">
    <property type="entry name" value="NAD(P)-bd_dom_sf"/>
</dbReference>
<organism evidence="4 5">
    <name type="scientific">Clostridium amylolyticum</name>
    <dbReference type="NCBI Taxonomy" id="1121298"/>
    <lineage>
        <taxon>Bacteria</taxon>
        <taxon>Bacillati</taxon>
        <taxon>Bacillota</taxon>
        <taxon>Clostridia</taxon>
        <taxon>Eubacteriales</taxon>
        <taxon>Clostridiaceae</taxon>
        <taxon>Clostridium</taxon>
    </lineage>
</organism>
<comment type="similarity">
    <text evidence="1 2">Belongs to the dTDP-4-dehydrorhamnose reductase family.</text>
</comment>
<keyword evidence="2" id="KW-0560">Oxidoreductase</keyword>
<dbReference type="EC" id="1.1.1.133" evidence="2"/>
<keyword evidence="2" id="KW-0521">NADP</keyword>
<dbReference type="EMBL" id="FQZO01000010">
    <property type="protein sequence ID" value="SHJ89601.1"/>
    <property type="molecule type" value="Genomic_DNA"/>
</dbReference>
<dbReference type="PANTHER" id="PTHR10491:SF4">
    <property type="entry name" value="METHIONINE ADENOSYLTRANSFERASE 2 SUBUNIT BETA"/>
    <property type="match status" value="1"/>
</dbReference>
<proteinExistence type="inferred from homology"/>
<protein>
    <recommendedName>
        <fullName evidence="2">dTDP-4-dehydrorhamnose reductase</fullName>
        <ecNumber evidence="2">1.1.1.133</ecNumber>
    </recommendedName>
</protein>
<evidence type="ECO:0000259" key="3">
    <source>
        <dbReference type="Pfam" id="PF04321"/>
    </source>
</evidence>